<feature type="transmembrane region" description="Helical" evidence="1">
    <location>
        <begin position="246"/>
        <end position="262"/>
    </location>
</feature>
<feature type="domain" description="Acyltransferase 3" evidence="2">
    <location>
        <begin position="5"/>
        <end position="324"/>
    </location>
</feature>
<gene>
    <name evidence="4" type="ORF">GCM10007913_31750</name>
</gene>
<feature type="transmembrane region" description="Helical" evidence="1">
    <location>
        <begin position="188"/>
        <end position="209"/>
    </location>
</feature>
<dbReference type="InterPro" id="IPR050879">
    <property type="entry name" value="Acyltransferase_3"/>
</dbReference>
<keyword evidence="4" id="KW-0808">Transferase</keyword>
<comment type="caution">
    <text evidence="4">The sequence shown here is derived from an EMBL/GenBank/DDBJ whole genome shotgun (WGS) entry which is preliminary data.</text>
</comment>
<feature type="transmembrane region" description="Helical" evidence="1">
    <location>
        <begin position="72"/>
        <end position="91"/>
    </location>
</feature>
<keyword evidence="1" id="KW-0812">Transmembrane</keyword>
<evidence type="ECO:0000256" key="1">
    <source>
        <dbReference type="SAM" id="Phobius"/>
    </source>
</evidence>
<evidence type="ECO:0000259" key="2">
    <source>
        <dbReference type="Pfam" id="PF01757"/>
    </source>
</evidence>
<feature type="transmembrane region" description="Helical" evidence="1">
    <location>
        <begin position="7"/>
        <end position="24"/>
    </location>
</feature>
<reference evidence="4" key="2">
    <citation type="submission" date="2023-01" db="EMBL/GenBank/DDBJ databases">
        <title>Draft genome sequence of Devosia yakushimensis strain NBRC 103855.</title>
        <authorList>
            <person name="Sun Q."/>
            <person name="Mori K."/>
        </authorList>
    </citation>
    <scope>NUCLEOTIDE SEQUENCE</scope>
    <source>
        <strain evidence="4">NBRC 103855</strain>
    </source>
</reference>
<feature type="transmembrane region" description="Helical" evidence="1">
    <location>
        <begin position="308"/>
        <end position="326"/>
    </location>
</feature>
<reference evidence="4" key="1">
    <citation type="journal article" date="2014" name="Int. J. Syst. Evol. Microbiol.">
        <title>Complete genome of a new Firmicutes species belonging to the dominant human colonic microbiota ('Ruminococcus bicirculans') reveals two chromosomes and a selective capacity to utilize plant glucans.</title>
        <authorList>
            <consortium name="NISC Comparative Sequencing Program"/>
            <person name="Wegmann U."/>
            <person name="Louis P."/>
            <person name="Goesmann A."/>
            <person name="Henrissat B."/>
            <person name="Duncan S.H."/>
            <person name="Flint H.J."/>
        </authorList>
    </citation>
    <scope>NUCLEOTIDE SEQUENCE</scope>
    <source>
        <strain evidence="4">NBRC 103855</strain>
    </source>
</reference>
<organism evidence="4 5">
    <name type="scientific">Devosia yakushimensis</name>
    <dbReference type="NCBI Taxonomy" id="470028"/>
    <lineage>
        <taxon>Bacteria</taxon>
        <taxon>Pseudomonadati</taxon>
        <taxon>Pseudomonadota</taxon>
        <taxon>Alphaproteobacteria</taxon>
        <taxon>Hyphomicrobiales</taxon>
        <taxon>Devosiaceae</taxon>
        <taxon>Devosia</taxon>
    </lineage>
</organism>
<protein>
    <submittedName>
        <fullName evidence="4">Acyltransferase</fullName>
    </submittedName>
</protein>
<keyword evidence="1" id="KW-0472">Membrane</keyword>
<feature type="transmembrane region" description="Helical" evidence="1">
    <location>
        <begin position="30"/>
        <end position="51"/>
    </location>
</feature>
<dbReference type="InterPro" id="IPR002656">
    <property type="entry name" value="Acyl_transf_3_dom"/>
</dbReference>
<dbReference type="RefSeq" id="WP_284392540.1">
    <property type="nucleotide sequence ID" value="NZ_BSNG01000001.1"/>
</dbReference>
<dbReference type="EMBL" id="BSNG01000001">
    <property type="protein sequence ID" value="GLQ11243.1"/>
    <property type="molecule type" value="Genomic_DNA"/>
</dbReference>
<evidence type="ECO:0000313" key="5">
    <source>
        <dbReference type="Proteomes" id="UP001161406"/>
    </source>
</evidence>
<keyword evidence="1" id="KW-1133">Transmembrane helix</keyword>
<dbReference type="InterPro" id="IPR043968">
    <property type="entry name" value="SGNH"/>
</dbReference>
<feature type="transmembrane region" description="Helical" evidence="1">
    <location>
        <begin position="135"/>
        <end position="155"/>
    </location>
</feature>
<feature type="transmembrane region" description="Helical" evidence="1">
    <location>
        <begin position="221"/>
        <end position="240"/>
    </location>
</feature>
<dbReference type="PANTHER" id="PTHR23028:SF53">
    <property type="entry name" value="ACYL_TRANSF_3 DOMAIN-CONTAINING PROTEIN"/>
    <property type="match status" value="1"/>
</dbReference>
<evidence type="ECO:0000313" key="4">
    <source>
        <dbReference type="EMBL" id="GLQ11243.1"/>
    </source>
</evidence>
<dbReference type="PANTHER" id="PTHR23028">
    <property type="entry name" value="ACETYLTRANSFERASE"/>
    <property type="match status" value="1"/>
</dbReference>
<dbReference type="Pfam" id="PF01757">
    <property type="entry name" value="Acyl_transf_3"/>
    <property type="match status" value="1"/>
</dbReference>
<accession>A0ABQ5UGQ2</accession>
<feature type="domain" description="SGNH" evidence="3">
    <location>
        <begin position="415"/>
        <end position="653"/>
    </location>
</feature>
<keyword evidence="5" id="KW-1185">Reference proteome</keyword>
<feature type="transmembrane region" description="Helical" evidence="1">
    <location>
        <begin position="283"/>
        <end position="302"/>
    </location>
</feature>
<proteinExistence type="predicted"/>
<feature type="transmembrane region" description="Helical" evidence="1">
    <location>
        <begin position="346"/>
        <end position="364"/>
    </location>
</feature>
<dbReference type="Pfam" id="PF19040">
    <property type="entry name" value="SGNH"/>
    <property type="match status" value="1"/>
</dbReference>
<feature type="transmembrane region" description="Helical" evidence="1">
    <location>
        <begin position="162"/>
        <end position="182"/>
    </location>
</feature>
<name>A0ABQ5UGQ2_9HYPH</name>
<sequence>MTYRAEIDGLRALAILAVLAYHFFPESLPNGGLGVDIFFVISGFVITASINRRPHGSLKQFLIDFFTRRIKRIMPALACMIAITSVVISLIDPFPEQSINTGIAAVIGFANNFLYISEQDYFGLNSKLNPFTHTWSLGVEEQFYFVFPLIFWLGWRLGGWKGVTFLLAGLLLLSLVAWGVVFNSDPLAAFYIVVFRFWQIAAGALAFLLQNRFPPKPAKGIVELKTIVVASIAILVFFPIAIDRQIASVFCAVATCAALYWIHEDVDPVWALRSRVSIYFGRISYSLYLWHWPIVVFLSWTIGVHTGTAWLGILGSLLIAHLSWAYLEQPLRHAKWSATPKRELGVGLVAIAVAAGGLHLYNVVGRQALLGEQLDMDASLGRSSLFLPYISENGTVWAGRDCALVDNADIGKEIDFERCTVGETLDNARSRVLIIGNSYAPAFAAAFDVSDIYHGIKTSFILSAKFGGSPVPDIEWRSHSPEANVDYWKRVIPGVLQRLEPGDQVLIISDLEKLAPKDESDWVVEAREDLRNGLIALSDQLAKRDIGLSILGPLPFLRDAQCTPQMALRQWRSAELSLCRYYSRVDTIERFRPVTALLQSLVDARKIRVLDLFEVFCPDEICEYTDRDGVLLYRDVYSHASLEAARRARPLVADWLEQVHDGPN</sequence>
<dbReference type="Proteomes" id="UP001161406">
    <property type="component" value="Unassembled WGS sequence"/>
</dbReference>
<dbReference type="GO" id="GO:0016746">
    <property type="term" value="F:acyltransferase activity"/>
    <property type="evidence" value="ECO:0007669"/>
    <property type="project" value="UniProtKB-KW"/>
</dbReference>
<keyword evidence="4" id="KW-0012">Acyltransferase</keyword>
<evidence type="ECO:0000259" key="3">
    <source>
        <dbReference type="Pfam" id="PF19040"/>
    </source>
</evidence>